<keyword evidence="16" id="KW-0325">Glycoprotein</keyword>
<evidence type="ECO:0000256" key="26">
    <source>
        <dbReference type="SAM" id="Phobius"/>
    </source>
</evidence>
<dbReference type="InterPro" id="IPR029044">
    <property type="entry name" value="Nucleotide-diphossugar_trans"/>
</dbReference>
<keyword evidence="11" id="KW-0735">Signal-anchor</keyword>
<comment type="cofactor">
    <cofactor evidence="1 24">
        <name>Mn(2+)</name>
        <dbReference type="ChEBI" id="CHEBI:29035"/>
    </cofactor>
</comment>
<evidence type="ECO:0000256" key="14">
    <source>
        <dbReference type="ARBA" id="ARBA00023136"/>
    </source>
</evidence>
<evidence type="ECO:0000256" key="22">
    <source>
        <dbReference type="ARBA" id="ARBA00093257"/>
    </source>
</evidence>
<keyword evidence="14 26" id="KW-0472">Membrane</keyword>
<name>A0AAR5PHL3_DENPD</name>
<feature type="disulfide bond" evidence="25">
    <location>
        <begin position="319"/>
        <end position="342"/>
    </location>
</feature>
<keyword evidence="13" id="KW-0333">Golgi apparatus</keyword>
<feature type="binding site" evidence="24">
    <location>
        <position position="359"/>
    </location>
    <ligand>
        <name>Mn(2+)</name>
        <dbReference type="ChEBI" id="CHEBI:29035"/>
    </ligand>
</feature>
<dbReference type="EC" id="2.4.1.143" evidence="5"/>
<reference evidence="28" key="1">
    <citation type="journal article" date="2013" name="Genome Biol.">
        <title>Draft genome of the mountain pine beetle, Dendroctonus ponderosae Hopkins, a major forest pest.</title>
        <authorList>
            <person name="Keeling C.I."/>
            <person name="Yuen M.M."/>
            <person name="Liao N.Y."/>
            <person name="Docking T.R."/>
            <person name="Chan S.K."/>
            <person name="Taylor G.A."/>
            <person name="Palmquist D.L."/>
            <person name="Jackman S.D."/>
            <person name="Nguyen A."/>
            <person name="Li M."/>
            <person name="Henderson H."/>
            <person name="Janes J.K."/>
            <person name="Zhao Y."/>
            <person name="Pandoh P."/>
            <person name="Moore R."/>
            <person name="Sperling F.A."/>
            <person name="Huber D.P."/>
            <person name="Birol I."/>
            <person name="Jones S.J."/>
            <person name="Bohlmann J."/>
        </authorList>
    </citation>
    <scope>NUCLEOTIDE SEQUENCE</scope>
</reference>
<evidence type="ECO:0000256" key="19">
    <source>
        <dbReference type="ARBA" id="ARBA00031203"/>
    </source>
</evidence>
<evidence type="ECO:0000313" key="27">
    <source>
        <dbReference type="EnsemblMetazoa" id="XP_019760226.1"/>
    </source>
</evidence>
<evidence type="ECO:0000256" key="20">
    <source>
        <dbReference type="ARBA" id="ARBA00032552"/>
    </source>
</evidence>
<evidence type="ECO:0000256" key="23">
    <source>
        <dbReference type="PIRSR" id="PIRSR607754-1"/>
    </source>
</evidence>
<dbReference type="GO" id="GO:0009312">
    <property type="term" value="P:oligosaccharide biosynthetic process"/>
    <property type="evidence" value="ECO:0007669"/>
    <property type="project" value="InterPro"/>
</dbReference>
<evidence type="ECO:0000256" key="8">
    <source>
        <dbReference type="ARBA" id="ARBA00022679"/>
    </source>
</evidence>
<keyword evidence="10 24" id="KW-0479">Metal-binding</keyword>
<feature type="transmembrane region" description="Helical" evidence="26">
    <location>
        <begin position="20"/>
        <end position="39"/>
    </location>
</feature>
<dbReference type="SUPFAM" id="SSF53448">
    <property type="entry name" value="Nucleotide-diphospho-sugar transferases"/>
    <property type="match status" value="1"/>
</dbReference>
<evidence type="ECO:0000256" key="15">
    <source>
        <dbReference type="ARBA" id="ARBA00023157"/>
    </source>
</evidence>
<evidence type="ECO:0000256" key="11">
    <source>
        <dbReference type="ARBA" id="ARBA00022968"/>
    </source>
</evidence>
<feature type="binding site" evidence="24">
    <location>
        <position position="247"/>
    </location>
    <ligand>
        <name>Mn(2+)</name>
        <dbReference type="ChEBI" id="CHEBI:29035"/>
    </ligand>
</feature>
<dbReference type="InterPro" id="IPR007754">
    <property type="entry name" value="GlcNAc_II"/>
</dbReference>
<sequence length="432" mass="49879">MANFRSSSFELTRHYSLYSWIKVIILSLALTSLFLHVICSSIQWEQPEKPAQNWQESELSEKPAEELQSRELDVDGIQMKMQQANDAQVIFNEESFESLHNESLVIVVQVHNRLEYLGRLIESLSKAKHIEDTLLVFSHDVFNEEINELVRRIPFCKVMQIFFPYSLQTHRDRFPGTDPRDCPRDLKKSAAQQLGCLNANHPDKYGHYREAKYTQIKHHWWWKLNHLFLHVRATSSFAGLVVLLEEDHYVMEDFVHMLRLMDGHCRSTAQCHFLGLGTVKPLAQVKVDQTSNQVEMHAVPTNLGLALNRTTFLDKILPCVEAFCTYDDYNWDWSLYHVLKVCHTPPVLTMVSSAPRAFHIGACGTHSKDIDCNVTNTVALLRSVAESLEMFPSSLRFGRHRLEKVNLIEYGGWGDKRDQDLCVNMAKGRTHL</sequence>
<dbReference type="Proteomes" id="UP000019118">
    <property type="component" value="Unassembled WGS sequence"/>
</dbReference>
<dbReference type="GO" id="GO:0000139">
    <property type="term" value="C:Golgi membrane"/>
    <property type="evidence" value="ECO:0007669"/>
    <property type="project" value="UniProtKB-SubCell"/>
</dbReference>
<evidence type="ECO:0000256" key="1">
    <source>
        <dbReference type="ARBA" id="ARBA00001936"/>
    </source>
</evidence>
<evidence type="ECO:0000313" key="28">
    <source>
        <dbReference type="Proteomes" id="UP000019118"/>
    </source>
</evidence>
<keyword evidence="17 24" id="KW-0464">Manganese</keyword>
<feature type="disulfide bond" evidence="25">
    <location>
        <begin position="324"/>
        <end position="422"/>
    </location>
</feature>
<evidence type="ECO:0000256" key="13">
    <source>
        <dbReference type="ARBA" id="ARBA00023034"/>
    </source>
</evidence>
<dbReference type="EnsemblMetazoa" id="XM_019904667.1">
    <property type="protein sequence ID" value="XP_019760226.1"/>
    <property type="gene ID" value="LOC109537507"/>
</dbReference>
<dbReference type="Pfam" id="PF05060">
    <property type="entry name" value="MGAT2"/>
    <property type="match status" value="1"/>
</dbReference>
<feature type="disulfide bond" evidence="25">
    <location>
        <begin position="182"/>
        <end position="196"/>
    </location>
</feature>
<evidence type="ECO:0000256" key="10">
    <source>
        <dbReference type="ARBA" id="ARBA00022723"/>
    </source>
</evidence>
<keyword evidence="8" id="KW-0808">Transferase</keyword>
<reference evidence="27" key="2">
    <citation type="submission" date="2024-08" db="UniProtKB">
        <authorList>
            <consortium name="EnsemblMetazoa"/>
        </authorList>
    </citation>
    <scope>IDENTIFICATION</scope>
</reference>
<comment type="subcellular location">
    <subcellularLocation>
        <location evidence="2">Golgi apparatus membrane</location>
        <topology evidence="2">Single-pass type II membrane protein</topology>
    </subcellularLocation>
</comment>
<evidence type="ECO:0000256" key="18">
    <source>
        <dbReference type="ARBA" id="ARBA00029663"/>
    </source>
</evidence>
<accession>A0AAR5PHL3</accession>
<evidence type="ECO:0000256" key="2">
    <source>
        <dbReference type="ARBA" id="ARBA00004323"/>
    </source>
</evidence>
<comment type="similarity">
    <text evidence="4">Belongs to the glycosyltransferase 16 (GT16) protein family.</text>
</comment>
<dbReference type="AlphaFoldDB" id="A0AAR5PHL3"/>
<keyword evidence="7" id="KW-0328">Glycosyltransferase</keyword>
<protein>
    <recommendedName>
        <fullName evidence="6">Alpha-1,6-mannosyl-glycoprotein 2-beta-N-acetylglucosaminyltransferase</fullName>
        <ecNumber evidence="5">2.4.1.143</ecNumber>
    </recommendedName>
    <alternativeName>
        <fullName evidence="21">Beta-1,2-N-acetylglucosaminyltransferase II</fullName>
    </alternativeName>
    <alternativeName>
        <fullName evidence="20">GlcNAc-T II</fullName>
    </alternativeName>
    <alternativeName>
        <fullName evidence="19">Mannoside acetylglucosaminyltransferase 2</fullName>
    </alternativeName>
    <alternativeName>
        <fullName evidence="18">N-glycosyl-oligosaccharide-glycoprotein N-acetylglucosaminyltransferase II</fullName>
    </alternativeName>
</protein>
<evidence type="ECO:0000256" key="3">
    <source>
        <dbReference type="ARBA" id="ARBA00004922"/>
    </source>
</evidence>
<keyword evidence="12 26" id="KW-1133">Transmembrane helix</keyword>
<dbReference type="GO" id="GO:0006487">
    <property type="term" value="P:protein N-linked glycosylation"/>
    <property type="evidence" value="ECO:0007669"/>
    <property type="project" value="TreeGrafter"/>
</dbReference>
<evidence type="ECO:0000256" key="9">
    <source>
        <dbReference type="ARBA" id="ARBA00022692"/>
    </source>
</evidence>
<feature type="binding site" evidence="23">
    <location>
        <begin position="109"/>
        <end position="113"/>
    </location>
    <ligand>
        <name>substrate</name>
    </ligand>
</feature>
<keyword evidence="15 25" id="KW-1015">Disulfide bond</keyword>
<comment type="catalytic activity">
    <reaction evidence="22">
        <text>an N(4)-{beta-D-GlcNAc-(1-&gt;2)-alpha-D-Man-(1-&gt;3)-[alpha-D-Man-(1-&gt;6)]-beta-D-Man-(1-&gt;4)-beta-D-GlcNAc-(1-&gt;4)-beta-D-GlcNAc}-L-asparaginyl-[protein] + UDP-N-acetyl-alpha-D-glucosamine = N(4)-{beta-D-GlcNAc-(1-&gt;2)-alpha-D-Man-(1-&gt;3)-[beta-D-GlcNAc-(1-&gt;2)-alpha-D-Man-(1-&gt;6)]-beta-D-Man-(1-&gt;4)-beta-D-GlcNAc-(1-&gt;4)-beta-D-GlcNAc}-L-asparaginyl-[protein] + UDP + H(+)</text>
        <dbReference type="Rhea" id="RHEA:12941"/>
        <dbReference type="Rhea" id="RHEA-COMP:13526"/>
        <dbReference type="Rhea" id="RHEA-COMP:14369"/>
        <dbReference type="ChEBI" id="CHEBI:15378"/>
        <dbReference type="ChEBI" id="CHEBI:57705"/>
        <dbReference type="ChEBI" id="CHEBI:58223"/>
        <dbReference type="ChEBI" id="CHEBI:60615"/>
        <dbReference type="ChEBI" id="CHEBI:60651"/>
        <dbReference type="EC" id="2.4.1.143"/>
    </reaction>
</comment>
<evidence type="ECO:0000256" key="16">
    <source>
        <dbReference type="ARBA" id="ARBA00023180"/>
    </source>
</evidence>
<dbReference type="Gene3D" id="3.90.550.10">
    <property type="entry name" value="Spore Coat Polysaccharide Biosynthesis Protein SpsA, Chain A"/>
    <property type="match status" value="1"/>
</dbReference>
<keyword evidence="9 26" id="KW-0812">Transmembrane</keyword>
<dbReference type="GO" id="GO:0005795">
    <property type="term" value="C:Golgi stack"/>
    <property type="evidence" value="ECO:0007669"/>
    <property type="project" value="InterPro"/>
</dbReference>
<proteinExistence type="inferred from homology"/>
<dbReference type="GO" id="GO:0008455">
    <property type="term" value="F:alpha-1,6-mannosylglycoprotein 2-beta-N-acetylglucosaminyltransferase activity"/>
    <property type="evidence" value="ECO:0007669"/>
    <property type="project" value="UniProtKB-EC"/>
</dbReference>
<comment type="pathway">
    <text evidence="3">Protein modification; protein glycosylation.</text>
</comment>
<evidence type="ECO:0000256" key="12">
    <source>
        <dbReference type="ARBA" id="ARBA00022989"/>
    </source>
</evidence>
<evidence type="ECO:0000256" key="7">
    <source>
        <dbReference type="ARBA" id="ARBA00022676"/>
    </source>
</evidence>
<dbReference type="GO" id="GO:0046872">
    <property type="term" value="F:metal ion binding"/>
    <property type="evidence" value="ECO:0007669"/>
    <property type="project" value="UniProtKB-KW"/>
</dbReference>
<evidence type="ECO:0000256" key="5">
    <source>
        <dbReference type="ARBA" id="ARBA00012613"/>
    </source>
</evidence>
<evidence type="ECO:0000256" key="24">
    <source>
        <dbReference type="PIRSR" id="PIRSR607754-2"/>
    </source>
</evidence>
<feature type="binding site" evidence="23">
    <location>
        <position position="140"/>
    </location>
    <ligand>
        <name>substrate</name>
    </ligand>
</feature>
<evidence type="ECO:0000256" key="25">
    <source>
        <dbReference type="PIRSR" id="PIRSR607754-3"/>
    </source>
</evidence>
<dbReference type="PANTHER" id="PTHR12871:SF0">
    <property type="entry name" value="ALPHA-1,6-MANNOSYL-GLYCOPROTEIN 2-BETA-N-ACETYLGLUCOSAMINYLTRANSFERASE"/>
    <property type="match status" value="1"/>
</dbReference>
<evidence type="ECO:0000256" key="4">
    <source>
        <dbReference type="ARBA" id="ARBA00011011"/>
    </source>
</evidence>
<evidence type="ECO:0000256" key="17">
    <source>
        <dbReference type="ARBA" id="ARBA00023211"/>
    </source>
</evidence>
<evidence type="ECO:0000256" key="6">
    <source>
        <dbReference type="ARBA" id="ARBA00014817"/>
    </source>
</evidence>
<dbReference type="PANTHER" id="PTHR12871">
    <property type="entry name" value="BETA-1,2-N-ACETYLGLUCOSAMINYLTRANSFERASE II"/>
    <property type="match status" value="1"/>
</dbReference>
<organism evidence="27 28">
    <name type="scientific">Dendroctonus ponderosae</name>
    <name type="common">Mountain pine beetle</name>
    <dbReference type="NCBI Taxonomy" id="77166"/>
    <lineage>
        <taxon>Eukaryota</taxon>
        <taxon>Metazoa</taxon>
        <taxon>Ecdysozoa</taxon>
        <taxon>Arthropoda</taxon>
        <taxon>Hexapoda</taxon>
        <taxon>Insecta</taxon>
        <taxon>Pterygota</taxon>
        <taxon>Neoptera</taxon>
        <taxon>Endopterygota</taxon>
        <taxon>Coleoptera</taxon>
        <taxon>Polyphaga</taxon>
        <taxon>Cucujiformia</taxon>
        <taxon>Curculionidae</taxon>
        <taxon>Scolytinae</taxon>
        <taxon>Dendroctonus</taxon>
    </lineage>
</organism>
<keyword evidence="28" id="KW-1185">Reference proteome</keyword>
<feature type="binding site" evidence="23">
    <location>
        <begin position="215"/>
        <end position="219"/>
    </location>
    <ligand>
        <name>substrate</name>
    </ligand>
</feature>
<evidence type="ECO:0000256" key="21">
    <source>
        <dbReference type="ARBA" id="ARBA00032915"/>
    </source>
</evidence>